<dbReference type="Gene3D" id="3.40.1160.10">
    <property type="entry name" value="Acetylglutamate kinase-like"/>
    <property type="match status" value="1"/>
</dbReference>
<sequence>LKNIKRIVIKVGTSTLTHSTGLLNIYRIERLVRQLADLHNQNYEVILVTSGAVGAGMGKLGLQQKPKTLPEKQAVAAVGQVALTHLYQKLFSEYGKNIAQLLLTKDDIANRERYLNARNAFSALLEKGVIPVVNENDAVVIDEIKVGDNDTLSALVANLINADLLIILSDIDGLYTANPRVDSNAKLLGVITEISDDIRAMAGDVGSKFGTGGMATKIKAAEIALAGGVNMIIASGEDPVIISNIVSGQDIGTLFLRSNKKEMCISILEMGKKAKKAAKELAQANTQLKNNVLYRLESALLDNVDYLLEQNQKDLEIAKQNNLSKAFVDRLTLNQSRIESMANGVRQIADFADPVGKIEKGFKHPNGMTISQVRVPLGVIAMIFESRPNVTIDAGALALKSGNAIILRGGSDALYTNIALKNIFQDVCKQAGLSEYTVQLVEDISRERVTELVTLDKYVDVIIPRGGKSLKKAIQQQATIPMIETGAGICHTYVDEFADIEKAIKIVINAKTQRPGVCNALETLLVHKNIAEKFLPLIEVELAKYTVELKADSQSLKYLNNAQLATTEDWDTEYLDLVLSIKTVANINEAIEHINTHGSMHSECIVTESYTNTEIFLNEVDAAAVYANASTRFTDGSEFGFGGEIGISTQKLHARGPMGISELTTLKYIIRGNGQV</sequence>
<dbReference type="UniPathway" id="UPA00098">
    <property type="reaction ID" value="UER00359"/>
</dbReference>
<evidence type="ECO:0000256" key="19">
    <source>
        <dbReference type="ARBA" id="ARBA00059423"/>
    </source>
</evidence>
<comment type="function">
    <text evidence="19">Catalyzes the NADPH dependent reduction of L-gamma-glutamyl 5-phosphate into L-glutamate 5-semialdehyde and phosphate. The product spontaneously undergoes cyclization to form 1-pyrroline-5-carboxylate.</text>
</comment>
<dbReference type="PANTHER" id="PTHR11063">
    <property type="entry name" value="GLUTAMATE SEMIALDEHYDE DEHYDROGENASE"/>
    <property type="match status" value="1"/>
</dbReference>
<evidence type="ECO:0000256" key="4">
    <source>
        <dbReference type="ARBA" id="ARBA00009302"/>
    </source>
</evidence>
<organism evidence="25 26">
    <name type="scientific">Elysia chlorotica</name>
    <name type="common">Eastern emerald elysia</name>
    <name type="synonym">Sea slug</name>
    <dbReference type="NCBI Taxonomy" id="188477"/>
    <lineage>
        <taxon>Eukaryota</taxon>
        <taxon>Metazoa</taxon>
        <taxon>Spiralia</taxon>
        <taxon>Lophotrochozoa</taxon>
        <taxon>Mollusca</taxon>
        <taxon>Gastropoda</taxon>
        <taxon>Heterobranchia</taxon>
        <taxon>Euthyneura</taxon>
        <taxon>Panpulmonata</taxon>
        <taxon>Sacoglossa</taxon>
        <taxon>Placobranchoidea</taxon>
        <taxon>Plakobranchidae</taxon>
        <taxon>Elysia</taxon>
    </lineage>
</organism>
<dbReference type="GO" id="GO:0055129">
    <property type="term" value="P:L-proline biosynthetic process"/>
    <property type="evidence" value="ECO:0007669"/>
    <property type="project" value="UniProtKB-UniPathway"/>
</dbReference>
<dbReference type="GO" id="GO:0004349">
    <property type="term" value="F:glutamate 5-kinase activity"/>
    <property type="evidence" value="ECO:0007669"/>
    <property type="project" value="UniProtKB-EC"/>
</dbReference>
<dbReference type="InterPro" id="IPR036393">
    <property type="entry name" value="AceGlu_kinase-like_sf"/>
</dbReference>
<comment type="similarity">
    <text evidence="4">In the N-terminal section; belongs to the glutamate 5-kinase family.</text>
</comment>
<dbReference type="GO" id="GO:0005737">
    <property type="term" value="C:cytoplasm"/>
    <property type="evidence" value="ECO:0007669"/>
    <property type="project" value="InterPro"/>
</dbReference>
<keyword evidence="7" id="KW-0963">Cytoplasm</keyword>
<dbReference type="EMBL" id="RQTK01001903">
    <property type="protein sequence ID" value="RUS68958.1"/>
    <property type="molecule type" value="Genomic_DNA"/>
</dbReference>
<dbReference type="HAMAP" id="MF_00456">
    <property type="entry name" value="ProB"/>
    <property type="match status" value="1"/>
</dbReference>
<evidence type="ECO:0000256" key="12">
    <source>
        <dbReference type="ARBA" id="ARBA00022777"/>
    </source>
</evidence>
<evidence type="ECO:0000256" key="8">
    <source>
        <dbReference type="ARBA" id="ARBA00022605"/>
    </source>
</evidence>
<dbReference type="CDD" id="cd07079">
    <property type="entry name" value="ALDH_F18-19_ProA-GPR"/>
    <property type="match status" value="1"/>
</dbReference>
<evidence type="ECO:0000256" key="20">
    <source>
        <dbReference type="ARBA" id="ARBA00060997"/>
    </source>
</evidence>
<keyword evidence="13" id="KW-0067">ATP-binding</keyword>
<keyword evidence="9" id="KW-0641">Proline biosynthesis</keyword>
<dbReference type="Gene3D" id="3.40.309.10">
    <property type="entry name" value="Aldehyde Dehydrogenase, Chain A, domain 2"/>
    <property type="match status" value="1"/>
</dbReference>
<dbReference type="SUPFAM" id="SSF53720">
    <property type="entry name" value="ALDH-like"/>
    <property type="match status" value="1"/>
</dbReference>
<dbReference type="PROSITE" id="PS01223">
    <property type="entry name" value="PROA"/>
    <property type="match status" value="1"/>
</dbReference>
<accession>A0A3S0Z812</accession>
<dbReference type="PROSITE" id="PS00902">
    <property type="entry name" value="GLUTAMATE_5_KINASE"/>
    <property type="match status" value="1"/>
</dbReference>
<dbReference type="OrthoDB" id="1934954at2759"/>
<evidence type="ECO:0000256" key="3">
    <source>
        <dbReference type="ARBA" id="ARBA00006300"/>
    </source>
</evidence>
<feature type="domain" description="Aldehyde dehydrogenase" evidence="23">
    <location>
        <begin position="270"/>
        <end position="552"/>
    </location>
</feature>
<dbReference type="Pfam" id="PF00696">
    <property type="entry name" value="AA_kinase"/>
    <property type="match status" value="1"/>
</dbReference>
<evidence type="ECO:0000256" key="18">
    <source>
        <dbReference type="ARBA" id="ARBA00049141"/>
    </source>
</evidence>
<evidence type="ECO:0000256" key="16">
    <source>
        <dbReference type="ARBA" id="ARBA00023268"/>
    </source>
</evidence>
<evidence type="ECO:0000256" key="13">
    <source>
        <dbReference type="ARBA" id="ARBA00022840"/>
    </source>
</evidence>
<evidence type="ECO:0000256" key="7">
    <source>
        <dbReference type="ARBA" id="ARBA00022490"/>
    </source>
</evidence>
<dbReference type="NCBIfam" id="TIGR00407">
    <property type="entry name" value="proA"/>
    <property type="match status" value="1"/>
</dbReference>
<evidence type="ECO:0000259" key="23">
    <source>
        <dbReference type="Pfam" id="PF00171"/>
    </source>
</evidence>
<dbReference type="SUPFAM" id="SSF53633">
    <property type="entry name" value="Carbamate kinase-like"/>
    <property type="match status" value="1"/>
</dbReference>
<dbReference type="FunFam" id="3.40.309.10:FF:000006">
    <property type="entry name" value="Gamma-glutamyl phosphate reductase"/>
    <property type="match status" value="1"/>
</dbReference>
<keyword evidence="11" id="KW-0547">Nucleotide-binding</keyword>
<dbReference type="Gene3D" id="3.40.605.10">
    <property type="entry name" value="Aldehyde Dehydrogenase, Chain A, domain 1"/>
    <property type="match status" value="1"/>
</dbReference>
<dbReference type="Proteomes" id="UP000271974">
    <property type="component" value="Unassembled WGS sequence"/>
</dbReference>
<dbReference type="NCBIfam" id="NF001221">
    <property type="entry name" value="PRK00197.1"/>
    <property type="match status" value="1"/>
</dbReference>
<proteinExistence type="inferred from homology"/>
<dbReference type="HAMAP" id="MF_00412">
    <property type="entry name" value="ProA"/>
    <property type="match status" value="1"/>
</dbReference>
<feature type="non-terminal residue" evidence="25">
    <location>
        <position position="1"/>
    </location>
</feature>
<dbReference type="InterPro" id="IPR016163">
    <property type="entry name" value="Ald_DH_C"/>
</dbReference>
<dbReference type="NCBIfam" id="TIGR01027">
    <property type="entry name" value="proB"/>
    <property type="match status" value="1"/>
</dbReference>
<comment type="pathway">
    <text evidence="1">Amino-acid biosynthesis; L-proline biosynthesis; L-glutamate 5-semialdehyde from L-glutamate: step 2/2.</text>
</comment>
<dbReference type="InterPro" id="IPR000965">
    <property type="entry name" value="GPR_dom"/>
</dbReference>
<keyword evidence="8" id="KW-0028">Amino-acid biosynthesis</keyword>
<dbReference type="GO" id="GO:0005524">
    <property type="term" value="F:ATP binding"/>
    <property type="evidence" value="ECO:0007669"/>
    <property type="project" value="UniProtKB-KW"/>
</dbReference>
<keyword evidence="16" id="KW-0511">Multifunctional enzyme</keyword>
<evidence type="ECO:0000256" key="1">
    <source>
        <dbReference type="ARBA" id="ARBA00004985"/>
    </source>
</evidence>
<evidence type="ECO:0000256" key="15">
    <source>
        <dbReference type="ARBA" id="ARBA00023002"/>
    </source>
</evidence>
<evidence type="ECO:0000256" key="14">
    <source>
        <dbReference type="ARBA" id="ARBA00022857"/>
    </source>
</evidence>
<dbReference type="Pfam" id="PF00171">
    <property type="entry name" value="Aldedh"/>
    <property type="match status" value="1"/>
</dbReference>
<dbReference type="FunFam" id="3.40.1160.10:FF:000018">
    <property type="entry name" value="Glutamate 5-kinase"/>
    <property type="match status" value="1"/>
</dbReference>
<feature type="non-terminal residue" evidence="25">
    <location>
        <position position="676"/>
    </location>
</feature>
<dbReference type="InterPro" id="IPR015590">
    <property type="entry name" value="Aldehyde_DH_dom"/>
</dbReference>
<evidence type="ECO:0000256" key="6">
    <source>
        <dbReference type="ARBA" id="ARBA00013002"/>
    </source>
</evidence>
<keyword evidence="14" id="KW-0521">NADP</keyword>
<dbReference type="EC" id="2.7.2.11" evidence="5"/>
<dbReference type="PRINTS" id="PR00474">
    <property type="entry name" value="GLU5KINASE"/>
</dbReference>
<comment type="similarity">
    <text evidence="20">Belongs to the gamma-glutamyl phosphate reductase family.</text>
</comment>
<dbReference type="InterPro" id="IPR016162">
    <property type="entry name" value="Ald_DH_N"/>
</dbReference>
<dbReference type="GO" id="GO:0004350">
    <property type="term" value="F:glutamate-5-semialdehyde dehydrogenase activity"/>
    <property type="evidence" value="ECO:0007669"/>
    <property type="project" value="UniProtKB-EC"/>
</dbReference>
<evidence type="ECO:0000256" key="5">
    <source>
        <dbReference type="ARBA" id="ARBA00012777"/>
    </source>
</evidence>
<comment type="caution">
    <text evidence="25">The sequence shown here is derived from an EMBL/GenBank/DDBJ whole genome shotgun (WGS) entry which is preliminary data.</text>
</comment>
<comment type="pathway">
    <text evidence="2">Amino-acid biosynthesis; L-proline biosynthesis; L-glutamate 5-semialdehyde from L-glutamate: step 1/2.</text>
</comment>
<dbReference type="InterPro" id="IPR001057">
    <property type="entry name" value="Glu/AcGlu_kinase"/>
</dbReference>
<evidence type="ECO:0000256" key="10">
    <source>
        <dbReference type="ARBA" id="ARBA00022679"/>
    </source>
</evidence>
<evidence type="ECO:0000256" key="2">
    <source>
        <dbReference type="ARBA" id="ARBA00005185"/>
    </source>
</evidence>
<dbReference type="InterPro" id="IPR019797">
    <property type="entry name" value="Glutamate_5-kinase_CS"/>
</dbReference>
<comment type="similarity">
    <text evidence="3">In the C-terminal section; belongs to the gamma-glutamyl phosphate reductase family.</text>
</comment>
<dbReference type="AlphaFoldDB" id="A0A3S0Z812"/>
<evidence type="ECO:0000256" key="22">
    <source>
        <dbReference type="ARBA" id="ARBA00077451"/>
    </source>
</evidence>
<comment type="catalytic activity">
    <reaction evidence="18">
        <text>L-glutamate + ATP = L-glutamyl 5-phosphate + ADP</text>
        <dbReference type="Rhea" id="RHEA:14877"/>
        <dbReference type="ChEBI" id="CHEBI:29985"/>
        <dbReference type="ChEBI" id="CHEBI:30616"/>
        <dbReference type="ChEBI" id="CHEBI:58274"/>
        <dbReference type="ChEBI" id="CHEBI:456216"/>
        <dbReference type="EC" id="2.7.2.11"/>
    </reaction>
</comment>
<dbReference type="InterPro" id="IPR016161">
    <property type="entry name" value="Ald_DH/histidinol_DH"/>
</dbReference>
<dbReference type="EC" id="1.2.1.41" evidence="6"/>
<gene>
    <name evidence="25" type="ORF">EGW08_023277</name>
</gene>
<dbReference type="InterPro" id="IPR020593">
    <property type="entry name" value="G-glutamylP_reductase_CS"/>
</dbReference>
<keyword evidence="15" id="KW-0560">Oxidoreductase</keyword>
<evidence type="ECO:0000313" key="26">
    <source>
        <dbReference type="Proteomes" id="UP000271974"/>
    </source>
</evidence>
<evidence type="ECO:0000256" key="9">
    <source>
        <dbReference type="ARBA" id="ARBA00022650"/>
    </source>
</evidence>
<keyword evidence="10" id="KW-0808">Transferase</keyword>
<protein>
    <recommendedName>
        <fullName evidence="22">Glutamate-5-semialdehyde dehydrogenase</fullName>
        <ecNumber evidence="6">1.2.1.41</ecNumber>
        <ecNumber evidence="5">2.7.2.11</ecNumber>
    </recommendedName>
    <alternativeName>
        <fullName evidence="21">Glutamyl-gamma-semialdehyde dehydrogenase</fullName>
    </alternativeName>
</protein>
<keyword evidence="12" id="KW-0418">Kinase</keyword>
<name>A0A3S0Z812_ELYCH</name>
<evidence type="ECO:0000313" key="25">
    <source>
        <dbReference type="EMBL" id="RUS68958.1"/>
    </source>
</evidence>
<evidence type="ECO:0000256" key="11">
    <source>
        <dbReference type="ARBA" id="ARBA00022741"/>
    </source>
</evidence>
<reference evidence="25 26" key="1">
    <citation type="submission" date="2019-01" db="EMBL/GenBank/DDBJ databases">
        <title>A draft genome assembly of the solar-powered sea slug Elysia chlorotica.</title>
        <authorList>
            <person name="Cai H."/>
            <person name="Li Q."/>
            <person name="Fang X."/>
            <person name="Li J."/>
            <person name="Curtis N.E."/>
            <person name="Altenburger A."/>
            <person name="Shibata T."/>
            <person name="Feng M."/>
            <person name="Maeda T."/>
            <person name="Schwartz J.A."/>
            <person name="Shigenobu S."/>
            <person name="Lundholm N."/>
            <person name="Nishiyama T."/>
            <person name="Yang H."/>
            <person name="Hasebe M."/>
            <person name="Li S."/>
            <person name="Pierce S.K."/>
            <person name="Wang J."/>
        </authorList>
    </citation>
    <scope>NUCLEOTIDE SEQUENCE [LARGE SCALE GENOMIC DNA]</scope>
    <source>
        <strain evidence="25">EC2010</strain>
        <tissue evidence="25">Whole organism of an adult</tissue>
    </source>
</reference>
<dbReference type="STRING" id="188477.A0A3S0Z812"/>
<dbReference type="InterPro" id="IPR001048">
    <property type="entry name" value="Asp/Glu/Uridylate_kinase"/>
</dbReference>
<dbReference type="CDD" id="cd04242">
    <property type="entry name" value="AAK_G5K_ProB"/>
    <property type="match status" value="1"/>
</dbReference>
<evidence type="ECO:0000259" key="24">
    <source>
        <dbReference type="Pfam" id="PF00696"/>
    </source>
</evidence>
<dbReference type="InterPro" id="IPR041739">
    <property type="entry name" value="G5K_ProB"/>
</dbReference>
<keyword evidence="26" id="KW-1185">Reference proteome</keyword>
<dbReference type="InterPro" id="IPR005715">
    <property type="entry name" value="Glu_5kinase/COase_Synthase"/>
</dbReference>
<evidence type="ECO:0000256" key="17">
    <source>
        <dbReference type="ARBA" id="ARBA00049024"/>
    </source>
</evidence>
<evidence type="ECO:0000256" key="21">
    <source>
        <dbReference type="ARBA" id="ARBA00075718"/>
    </source>
</evidence>
<comment type="catalytic activity">
    <reaction evidence="17">
        <text>L-glutamate 5-semialdehyde + phosphate + NADP(+) = L-glutamyl 5-phosphate + NADPH + H(+)</text>
        <dbReference type="Rhea" id="RHEA:19541"/>
        <dbReference type="ChEBI" id="CHEBI:15378"/>
        <dbReference type="ChEBI" id="CHEBI:43474"/>
        <dbReference type="ChEBI" id="CHEBI:57783"/>
        <dbReference type="ChEBI" id="CHEBI:58066"/>
        <dbReference type="ChEBI" id="CHEBI:58274"/>
        <dbReference type="ChEBI" id="CHEBI:58349"/>
        <dbReference type="EC" id="1.2.1.41"/>
    </reaction>
</comment>
<dbReference type="PANTHER" id="PTHR11063:SF8">
    <property type="entry name" value="DELTA-1-PYRROLINE-5-CARBOXYLATE SYNTHASE"/>
    <property type="match status" value="1"/>
</dbReference>
<feature type="domain" description="Aspartate/glutamate/uridylate kinase" evidence="24">
    <location>
        <begin position="5"/>
        <end position="235"/>
    </location>
</feature>